<protein>
    <submittedName>
        <fullName evidence="2">Peptidase</fullName>
    </submittedName>
</protein>
<evidence type="ECO:0000313" key="3">
    <source>
        <dbReference type="Proteomes" id="UP000093186"/>
    </source>
</evidence>
<dbReference type="PANTHER" id="PTHR38037">
    <property type="entry name" value="ZN_PROTEASE DOMAIN-CONTAINING PROTEIN"/>
    <property type="match status" value="1"/>
</dbReference>
<dbReference type="EMBL" id="MAKX01000001">
    <property type="protein sequence ID" value="OCK43607.1"/>
    <property type="molecule type" value="Genomic_DNA"/>
</dbReference>
<accession>A0A1B9Y1B4</accession>
<reference evidence="2 3" key="1">
    <citation type="submission" date="2016-06" db="EMBL/GenBank/DDBJ databases">
        <title>Draft Genome Sequence of Tenacibaculum soleae UCD-KL19.</title>
        <authorList>
            <person name="Eisen J.A."/>
            <person name="Coil D.A."/>
            <person name="Lujan K.M."/>
        </authorList>
    </citation>
    <scope>NUCLEOTIDE SEQUENCE [LARGE SCALE GENOMIC DNA]</scope>
    <source>
        <strain evidence="2 3">UCD-KL19</strain>
    </source>
</reference>
<evidence type="ECO:0000259" key="1">
    <source>
        <dbReference type="Pfam" id="PF05618"/>
    </source>
</evidence>
<keyword evidence="3" id="KW-1185">Reference proteome</keyword>
<dbReference type="Gene3D" id="2.40.70.10">
    <property type="entry name" value="Acid Proteases"/>
    <property type="match status" value="1"/>
</dbReference>
<dbReference type="InterPro" id="IPR021109">
    <property type="entry name" value="Peptidase_aspartic_dom_sf"/>
</dbReference>
<dbReference type="AlphaFoldDB" id="A0A1B9Y1B4"/>
<dbReference type="Pfam" id="PF05618">
    <property type="entry name" value="Zn_protease"/>
    <property type="match status" value="1"/>
</dbReference>
<feature type="domain" description="Retropepsin-like aspartic endopeptidase" evidence="1">
    <location>
        <begin position="4"/>
        <end position="138"/>
    </location>
</feature>
<evidence type="ECO:0000313" key="2">
    <source>
        <dbReference type="EMBL" id="OCK43607.1"/>
    </source>
</evidence>
<gene>
    <name evidence="2" type="ORF">BA195_02585</name>
</gene>
<name>A0A1B9Y1B4_9FLAO</name>
<dbReference type="PANTHER" id="PTHR38037:SF2">
    <property type="entry name" value="ATP-DEPENDENT ZINC PROTEASE DOMAIN-CONTAINING PROTEIN-RELATED"/>
    <property type="match status" value="1"/>
</dbReference>
<comment type="caution">
    <text evidence="2">The sequence shown here is derived from an EMBL/GenBank/DDBJ whole genome shotgun (WGS) entry which is preliminary data.</text>
</comment>
<dbReference type="InterPro" id="IPR008503">
    <property type="entry name" value="Asp_endopeptidase"/>
</dbReference>
<dbReference type="Proteomes" id="UP000093186">
    <property type="component" value="Unassembled WGS sequence"/>
</dbReference>
<dbReference type="STRING" id="447689.BA195_02585"/>
<proteinExistence type="predicted"/>
<dbReference type="RefSeq" id="WP_068702135.1">
    <property type="nucleotide sequence ID" value="NZ_JAUOSW010000001.1"/>
</dbReference>
<organism evidence="2 3">
    <name type="scientific">Tenacibaculum soleae</name>
    <dbReference type="NCBI Taxonomy" id="447689"/>
    <lineage>
        <taxon>Bacteria</taxon>
        <taxon>Pseudomonadati</taxon>
        <taxon>Bacteroidota</taxon>
        <taxon>Flavobacteriia</taxon>
        <taxon>Flavobacteriales</taxon>
        <taxon>Flavobacteriaceae</taxon>
        <taxon>Tenacibaculum</taxon>
    </lineage>
</organism>
<dbReference type="OrthoDB" id="9782977at2"/>
<dbReference type="SUPFAM" id="SSF50630">
    <property type="entry name" value="Acid proteases"/>
    <property type="match status" value="1"/>
</dbReference>
<sequence>MKIVIGRIDKADFPELSLSGIDLKIDSGAYTSSIHCTKIEEIKIDGDNFIKFTLLDPEHSLYNNKEFTTKNYTSKVVKSSNGISETRFLIKTEIFIFNTLFPIHLTLTERKDMKFPILLGRKFLNKKFIIDTAKKNLSHKLKYKE</sequence>